<evidence type="ECO:0000259" key="3">
    <source>
        <dbReference type="Pfam" id="PF02014"/>
    </source>
</evidence>
<sequence length="248" mass="28306">MRILLFLLALLVSTASAWPGNPGTCDVEKMSREGHGPSKSTCKDCYSITSSIANDYLSYSLKVTGREQFQGFLLYVQDAANNTVGSFRTYDHFLYEPVECQEAVEFDLNNTIGHSNPIMKRWPVELGWTAAVTEDEAAKFQPGDKLTVRGMVVMDYDHWHIFPEFTFSIAQPGAEKLKLPAVHDTIPTHHHEYPNKLFYTVLVIAFIIYNGMSLLFKHLQHRRRQTREKQTTFQAAATGDRTILLRDW</sequence>
<organism evidence="4 5">
    <name type="scientific">Umbelopsis ramanniana AG</name>
    <dbReference type="NCBI Taxonomy" id="1314678"/>
    <lineage>
        <taxon>Eukaryota</taxon>
        <taxon>Fungi</taxon>
        <taxon>Fungi incertae sedis</taxon>
        <taxon>Mucoromycota</taxon>
        <taxon>Mucoromycotina</taxon>
        <taxon>Umbelopsidomycetes</taxon>
        <taxon>Umbelopsidales</taxon>
        <taxon>Umbelopsidaceae</taxon>
        <taxon>Umbelopsis</taxon>
    </lineage>
</organism>
<dbReference type="InterPro" id="IPR042307">
    <property type="entry name" value="Reeler_sf"/>
</dbReference>
<feature type="signal peptide" evidence="2">
    <location>
        <begin position="1"/>
        <end position="17"/>
    </location>
</feature>
<dbReference type="InterPro" id="IPR002861">
    <property type="entry name" value="Reeler_dom"/>
</dbReference>
<dbReference type="Proteomes" id="UP001206595">
    <property type="component" value="Unassembled WGS sequence"/>
</dbReference>
<name>A0AAD5HA64_UMBRA</name>
<feature type="chain" id="PRO_5042055838" description="Reelin domain-containing protein" evidence="2">
    <location>
        <begin position="18"/>
        <end position="248"/>
    </location>
</feature>
<evidence type="ECO:0000256" key="2">
    <source>
        <dbReference type="SAM" id="SignalP"/>
    </source>
</evidence>
<dbReference type="Pfam" id="PF02014">
    <property type="entry name" value="Reeler"/>
    <property type="match status" value="1"/>
</dbReference>
<feature type="domain" description="Reelin" evidence="3">
    <location>
        <begin position="35"/>
        <end position="140"/>
    </location>
</feature>
<dbReference type="EMBL" id="MU620953">
    <property type="protein sequence ID" value="KAI8576572.1"/>
    <property type="molecule type" value="Genomic_DNA"/>
</dbReference>
<keyword evidence="2" id="KW-0732">Signal</keyword>
<evidence type="ECO:0000313" key="4">
    <source>
        <dbReference type="EMBL" id="KAI8576572.1"/>
    </source>
</evidence>
<keyword evidence="1" id="KW-1133">Transmembrane helix</keyword>
<proteinExistence type="predicted"/>
<reference evidence="4" key="2">
    <citation type="journal article" date="2022" name="Proc. Natl. Acad. Sci. U.S.A.">
        <title>Diploid-dominant life cycles characterize the early evolution of Fungi.</title>
        <authorList>
            <person name="Amses K.R."/>
            <person name="Simmons D.R."/>
            <person name="Longcore J.E."/>
            <person name="Mondo S.J."/>
            <person name="Seto K."/>
            <person name="Jeronimo G.H."/>
            <person name="Bonds A.E."/>
            <person name="Quandt C.A."/>
            <person name="Davis W.J."/>
            <person name="Chang Y."/>
            <person name="Federici B.A."/>
            <person name="Kuo A."/>
            <person name="LaButti K."/>
            <person name="Pangilinan J."/>
            <person name="Andreopoulos W."/>
            <person name="Tritt A."/>
            <person name="Riley R."/>
            <person name="Hundley H."/>
            <person name="Johnson J."/>
            <person name="Lipzen A."/>
            <person name="Barry K."/>
            <person name="Lang B.F."/>
            <person name="Cuomo C.A."/>
            <person name="Buchler N.E."/>
            <person name="Grigoriev I.V."/>
            <person name="Spatafora J.W."/>
            <person name="Stajich J.E."/>
            <person name="James T.Y."/>
        </authorList>
    </citation>
    <scope>NUCLEOTIDE SEQUENCE</scope>
    <source>
        <strain evidence="4">AG</strain>
    </source>
</reference>
<comment type="caution">
    <text evidence="4">The sequence shown here is derived from an EMBL/GenBank/DDBJ whole genome shotgun (WGS) entry which is preliminary data.</text>
</comment>
<evidence type="ECO:0000313" key="5">
    <source>
        <dbReference type="Proteomes" id="UP001206595"/>
    </source>
</evidence>
<dbReference type="AlphaFoldDB" id="A0AAD5HA64"/>
<dbReference type="GeneID" id="75916822"/>
<keyword evidence="1" id="KW-0812">Transmembrane</keyword>
<dbReference type="RefSeq" id="XP_051441576.1">
    <property type="nucleotide sequence ID" value="XM_051591479.1"/>
</dbReference>
<protein>
    <recommendedName>
        <fullName evidence="3">Reelin domain-containing protein</fullName>
    </recommendedName>
</protein>
<reference evidence="4" key="1">
    <citation type="submission" date="2021-06" db="EMBL/GenBank/DDBJ databases">
        <authorList>
            <consortium name="DOE Joint Genome Institute"/>
            <person name="Mondo S.J."/>
            <person name="Amses K.R."/>
            <person name="Simmons D.R."/>
            <person name="Longcore J.E."/>
            <person name="Seto K."/>
            <person name="Alves G.H."/>
            <person name="Bonds A.E."/>
            <person name="Quandt C.A."/>
            <person name="Davis W.J."/>
            <person name="Chang Y."/>
            <person name="Letcher P.M."/>
            <person name="Powell M.J."/>
            <person name="Kuo A."/>
            <person name="Labutti K."/>
            <person name="Pangilinan J."/>
            <person name="Andreopoulos W."/>
            <person name="Tritt A."/>
            <person name="Riley R."/>
            <person name="Hundley H."/>
            <person name="Johnson J."/>
            <person name="Lipzen A."/>
            <person name="Barry K."/>
            <person name="Berbee M.L."/>
            <person name="Buchler N.E."/>
            <person name="Grigoriev I.V."/>
            <person name="Spatafora J.W."/>
            <person name="Stajich J.E."/>
            <person name="James T.Y."/>
        </authorList>
    </citation>
    <scope>NUCLEOTIDE SEQUENCE</scope>
    <source>
        <strain evidence="4">AG</strain>
    </source>
</reference>
<keyword evidence="1" id="KW-0472">Membrane</keyword>
<feature type="transmembrane region" description="Helical" evidence="1">
    <location>
        <begin position="197"/>
        <end position="216"/>
    </location>
</feature>
<accession>A0AAD5HA64</accession>
<dbReference type="Gene3D" id="2.60.40.4060">
    <property type="entry name" value="Reeler domain"/>
    <property type="match status" value="1"/>
</dbReference>
<keyword evidence="5" id="KW-1185">Reference proteome</keyword>
<evidence type="ECO:0000256" key="1">
    <source>
        <dbReference type="SAM" id="Phobius"/>
    </source>
</evidence>
<gene>
    <name evidence="4" type="ORF">K450DRAFT_256261</name>
</gene>